<evidence type="ECO:0000313" key="2">
    <source>
        <dbReference type="EMBL" id="KAJ1918440.1"/>
    </source>
</evidence>
<name>A0A9W8A546_9FUNG</name>
<proteinExistence type="predicted"/>
<dbReference type="AlphaFoldDB" id="A0A9W8A546"/>
<reference evidence="2" key="1">
    <citation type="submission" date="2022-07" db="EMBL/GenBank/DDBJ databases">
        <title>Phylogenomic reconstructions and comparative analyses of Kickxellomycotina fungi.</title>
        <authorList>
            <person name="Reynolds N.K."/>
            <person name="Stajich J.E."/>
            <person name="Barry K."/>
            <person name="Grigoriev I.V."/>
            <person name="Crous P."/>
            <person name="Smith M.E."/>
        </authorList>
    </citation>
    <scope>NUCLEOTIDE SEQUENCE</scope>
    <source>
        <strain evidence="2">NBRC 100468</strain>
    </source>
</reference>
<evidence type="ECO:0000256" key="1">
    <source>
        <dbReference type="SAM" id="MobiDB-lite"/>
    </source>
</evidence>
<accession>A0A9W8A546</accession>
<organism evidence="2 3">
    <name type="scientific">Mycoemilia scoparia</name>
    <dbReference type="NCBI Taxonomy" id="417184"/>
    <lineage>
        <taxon>Eukaryota</taxon>
        <taxon>Fungi</taxon>
        <taxon>Fungi incertae sedis</taxon>
        <taxon>Zoopagomycota</taxon>
        <taxon>Kickxellomycotina</taxon>
        <taxon>Kickxellomycetes</taxon>
        <taxon>Kickxellales</taxon>
        <taxon>Kickxellaceae</taxon>
        <taxon>Mycoemilia</taxon>
    </lineage>
</organism>
<protein>
    <submittedName>
        <fullName evidence="2">Uncharacterized protein</fullName>
    </submittedName>
</protein>
<dbReference type="EMBL" id="JANBPU010000045">
    <property type="protein sequence ID" value="KAJ1918440.1"/>
    <property type="molecule type" value="Genomic_DNA"/>
</dbReference>
<evidence type="ECO:0000313" key="3">
    <source>
        <dbReference type="Proteomes" id="UP001150538"/>
    </source>
</evidence>
<keyword evidence="3" id="KW-1185">Reference proteome</keyword>
<comment type="caution">
    <text evidence="2">The sequence shown here is derived from an EMBL/GenBank/DDBJ whole genome shotgun (WGS) entry which is preliminary data.</text>
</comment>
<gene>
    <name evidence="2" type="ORF">H4219_002595</name>
</gene>
<feature type="region of interest" description="Disordered" evidence="1">
    <location>
        <begin position="64"/>
        <end position="102"/>
    </location>
</feature>
<dbReference type="Proteomes" id="UP001150538">
    <property type="component" value="Unassembled WGS sequence"/>
</dbReference>
<dbReference type="OrthoDB" id="10668085at2759"/>
<feature type="compositionally biased region" description="Polar residues" evidence="1">
    <location>
        <begin position="64"/>
        <end position="76"/>
    </location>
</feature>
<sequence>MDSAIPRVFSKSLKQMRSLRALTSSFSTTSYAPLPSYHQFPASAFLQDYGSQNRDILQCSISTECASDGGSSSNSRKWADHYGRRRGQEKHQHIPGNYSPPTMGPISEKWTKYTLLYNSHPMHRGRSAALGCFASPILTFTRHSGISAATGAGSATTAASTLSPLHTANKMQQPARWFSTSGSIAKDYQHKGRNASHDARTWSYFADQDNEQGGAGDGSLEGVVVDSYYSPYSSHISAVSSAASHYAHDHEISSGILDNNNSDPSGADFIAFSEDLANNHEAVWYERSQAREAMKAASNIEDHRVLPTGGHWKTVRVNESLDNE</sequence>